<dbReference type="OrthoDB" id="6359792at2759"/>
<dbReference type="InterPro" id="IPR006796">
    <property type="entry name" value="Dickkopf_N"/>
</dbReference>
<dbReference type="PANTHER" id="PTHR12113">
    <property type="entry name" value="DICKKOPF3-LIKE 3"/>
    <property type="match status" value="1"/>
</dbReference>
<evidence type="ECO:0000256" key="6">
    <source>
        <dbReference type="ARBA" id="ARBA00022729"/>
    </source>
</evidence>
<dbReference type="CDD" id="cd23274">
    <property type="entry name" value="Dkk3_Cys2"/>
    <property type="match status" value="1"/>
</dbReference>
<accession>A0A6P7IM75</accession>
<evidence type="ECO:0000256" key="5">
    <source>
        <dbReference type="ARBA" id="ARBA00022687"/>
    </source>
</evidence>
<dbReference type="CTD" id="100038765"/>
<feature type="chain" id="PRO_5028279753" evidence="8">
    <location>
        <begin position="19"/>
        <end position="260"/>
    </location>
</feature>
<keyword evidence="6 8" id="KW-0732">Signal</keyword>
<dbReference type="InterPro" id="IPR047300">
    <property type="entry name" value="Dkk3_Cys2"/>
</dbReference>
<protein>
    <submittedName>
        <fullName evidence="11">Dickkopf-related protein 3b</fullName>
    </submittedName>
</protein>
<dbReference type="InterPro" id="IPR039863">
    <property type="entry name" value="DKK1-4"/>
</dbReference>
<proteinExistence type="inferred from homology"/>
<dbReference type="GO" id="GO:0005615">
    <property type="term" value="C:extracellular space"/>
    <property type="evidence" value="ECO:0007669"/>
    <property type="project" value="TreeGrafter"/>
</dbReference>
<dbReference type="FunCoup" id="A0A6P7IM75">
    <property type="interactions" value="562"/>
</dbReference>
<comment type="subcellular location">
    <subcellularLocation>
        <location evidence="1">Secreted</location>
    </subcellularLocation>
</comment>
<dbReference type="GeneID" id="114437588"/>
<dbReference type="GO" id="GO:0090090">
    <property type="term" value="P:negative regulation of canonical Wnt signaling pathway"/>
    <property type="evidence" value="ECO:0007669"/>
    <property type="project" value="TreeGrafter"/>
</dbReference>
<evidence type="ECO:0000313" key="11">
    <source>
        <dbReference type="RefSeq" id="XP_028264182.1"/>
    </source>
</evidence>
<gene>
    <name evidence="11" type="primary">dkk3b</name>
</gene>
<organism evidence="10 11">
    <name type="scientific">Parambassis ranga</name>
    <name type="common">Indian glassy fish</name>
    <dbReference type="NCBI Taxonomy" id="210632"/>
    <lineage>
        <taxon>Eukaryota</taxon>
        <taxon>Metazoa</taxon>
        <taxon>Chordata</taxon>
        <taxon>Craniata</taxon>
        <taxon>Vertebrata</taxon>
        <taxon>Euteleostomi</taxon>
        <taxon>Actinopterygii</taxon>
        <taxon>Neopterygii</taxon>
        <taxon>Teleostei</taxon>
        <taxon>Neoteleostei</taxon>
        <taxon>Acanthomorphata</taxon>
        <taxon>Ovalentaria</taxon>
        <taxon>Ambassidae</taxon>
        <taxon>Parambassis</taxon>
    </lineage>
</organism>
<evidence type="ECO:0000256" key="8">
    <source>
        <dbReference type="SAM" id="SignalP"/>
    </source>
</evidence>
<name>A0A6P7IM75_9TELE</name>
<evidence type="ECO:0000259" key="9">
    <source>
        <dbReference type="Pfam" id="PF04706"/>
    </source>
</evidence>
<feature type="signal peptide" evidence="8">
    <location>
        <begin position="1"/>
        <end position="18"/>
    </location>
</feature>
<evidence type="ECO:0000256" key="2">
    <source>
        <dbReference type="ARBA" id="ARBA00010842"/>
    </source>
</evidence>
<dbReference type="GO" id="GO:0039706">
    <property type="term" value="F:co-receptor binding"/>
    <property type="evidence" value="ECO:0007669"/>
    <property type="project" value="TreeGrafter"/>
</dbReference>
<dbReference type="AlphaFoldDB" id="A0A6P7IM75"/>
<dbReference type="InParanoid" id="A0A6P7IM75"/>
<dbReference type="Proteomes" id="UP000515145">
    <property type="component" value="Chromosome 6"/>
</dbReference>
<keyword evidence="10" id="KW-1185">Reference proteome</keyword>
<keyword evidence="4" id="KW-0964">Secreted</keyword>
<sequence length="260" mass="29136">MSGIMLLSLCLFWASGGGERIRDTLERGTLSLNDMFREVEELMEDTQHILEEAVDQITTESAKSASLDLRTDYHNTTTKMINTGDRVIKLLDRTDKETDNKTGETHLSHVHMEISGQWNSVNHECMVDEDCGDLKYCLYEIENSKCLPCIPTDMPCTKDEECCSDQMCVWGQCTVNATQGTEGTICQGQSDCRPNLCCAFQRELLFPVCNPKPEKGESCLNHPNLLMDMLAWDQEGPRDHCPCVDGLQCQPHGRGSVCGE</sequence>
<evidence type="ECO:0000256" key="7">
    <source>
        <dbReference type="ARBA" id="ARBA00023157"/>
    </source>
</evidence>
<evidence type="ECO:0000256" key="1">
    <source>
        <dbReference type="ARBA" id="ARBA00004613"/>
    </source>
</evidence>
<dbReference type="PANTHER" id="PTHR12113:SF8">
    <property type="entry name" value="DICKKOPF-RELATED PROTEIN 3"/>
    <property type="match status" value="1"/>
</dbReference>
<evidence type="ECO:0000256" key="4">
    <source>
        <dbReference type="ARBA" id="ARBA00022525"/>
    </source>
</evidence>
<dbReference type="Pfam" id="PF04706">
    <property type="entry name" value="Dickkopf_N"/>
    <property type="match status" value="1"/>
</dbReference>
<dbReference type="GO" id="GO:0048019">
    <property type="term" value="F:receptor antagonist activity"/>
    <property type="evidence" value="ECO:0007669"/>
    <property type="project" value="TreeGrafter"/>
</dbReference>
<feature type="domain" description="Dickkopf N-terminal cysteine-rich" evidence="9">
    <location>
        <begin position="124"/>
        <end position="174"/>
    </location>
</feature>
<keyword evidence="3" id="KW-0217">Developmental protein</keyword>
<keyword evidence="5" id="KW-0879">Wnt signaling pathway</keyword>
<dbReference type="RefSeq" id="XP_028264182.1">
    <property type="nucleotide sequence ID" value="XM_028408381.1"/>
</dbReference>
<reference evidence="11" key="1">
    <citation type="submission" date="2025-08" db="UniProtKB">
        <authorList>
            <consortium name="RefSeq"/>
        </authorList>
    </citation>
    <scope>IDENTIFICATION</scope>
</reference>
<comment type="similarity">
    <text evidence="2">Belongs to the dickkopf family.</text>
</comment>
<evidence type="ECO:0000313" key="10">
    <source>
        <dbReference type="Proteomes" id="UP000515145"/>
    </source>
</evidence>
<dbReference type="GO" id="GO:0016055">
    <property type="term" value="P:Wnt signaling pathway"/>
    <property type="evidence" value="ECO:0007669"/>
    <property type="project" value="UniProtKB-KW"/>
</dbReference>
<evidence type="ECO:0000256" key="3">
    <source>
        <dbReference type="ARBA" id="ARBA00022473"/>
    </source>
</evidence>
<dbReference type="Gene3D" id="2.10.80.10">
    <property type="entry name" value="Lipase, subunit A"/>
    <property type="match status" value="1"/>
</dbReference>
<keyword evidence="7" id="KW-1015">Disulfide bond</keyword>